<name>A0A6G1ER85_9ORYZ</name>
<protein>
    <submittedName>
        <fullName evidence="2">Uncharacterized protein</fullName>
    </submittedName>
</protein>
<reference evidence="2 3" key="1">
    <citation type="submission" date="2019-11" db="EMBL/GenBank/DDBJ databases">
        <title>Whole genome sequence of Oryza granulata.</title>
        <authorList>
            <person name="Li W."/>
        </authorList>
    </citation>
    <scope>NUCLEOTIDE SEQUENCE [LARGE SCALE GENOMIC DNA]</scope>
    <source>
        <strain evidence="3">cv. Menghai</strain>
        <tissue evidence="2">Leaf</tissue>
    </source>
</reference>
<dbReference type="Proteomes" id="UP000479710">
    <property type="component" value="Unassembled WGS sequence"/>
</dbReference>
<comment type="caution">
    <text evidence="2">The sequence shown here is derived from an EMBL/GenBank/DDBJ whole genome shotgun (WGS) entry which is preliminary data.</text>
</comment>
<keyword evidence="3" id="KW-1185">Reference proteome</keyword>
<gene>
    <name evidence="2" type="ORF">E2562_030596</name>
</gene>
<evidence type="ECO:0000313" key="3">
    <source>
        <dbReference type="Proteomes" id="UP000479710"/>
    </source>
</evidence>
<feature type="region of interest" description="Disordered" evidence="1">
    <location>
        <begin position="1"/>
        <end position="32"/>
    </location>
</feature>
<dbReference type="AlphaFoldDB" id="A0A6G1ER85"/>
<sequence length="73" mass="8433">MRALEAVATRRPRDEGAGGHGHPARRGCLGGMRARRRWRDRRRSARWRNRDDVAVYTYCSANYSANPTREVGY</sequence>
<evidence type="ECO:0000313" key="2">
    <source>
        <dbReference type="EMBL" id="KAF0927150.1"/>
    </source>
</evidence>
<evidence type="ECO:0000256" key="1">
    <source>
        <dbReference type="SAM" id="MobiDB-lite"/>
    </source>
</evidence>
<accession>A0A6G1ER85</accession>
<organism evidence="2 3">
    <name type="scientific">Oryza meyeriana var. granulata</name>
    <dbReference type="NCBI Taxonomy" id="110450"/>
    <lineage>
        <taxon>Eukaryota</taxon>
        <taxon>Viridiplantae</taxon>
        <taxon>Streptophyta</taxon>
        <taxon>Embryophyta</taxon>
        <taxon>Tracheophyta</taxon>
        <taxon>Spermatophyta</taxon>
        <taxon>Magnoliopsida</taxon>
        <taxon>Liliopsida</taxon>
        <taxon>Poales</taxon>
        <taxon>Poaceae</taxon>
        <taxon>BOP clade</taxon>
        <taxon>Oryzoideae</taxon>
        <taxon>Oryzeae</taxon>
        <taxon>Oryzinae</taxon>
        <taxon>Oryza</taxon>
        <taxon>Oryza meyeriana</taxon>
    </lineage>
</organism>
<proteinExistence type="predicted"/>
<dbReference type="EMBL" id="SPHZ02000003">
    <property type="protein sequence ID" value="KAF0927150.1"/>
    <property type="molecule type" value="Genomic_DNA"/>
</dbReference>